<accession>A0ABQ1ZEA9</accession>
<comment type="caution">
    <text evidence="1">The sequence shown here is derived from an EMBL/GenBank/DDBJ whole genome shotgun (WGS) entry which is preliminary data.</text>
</comment>
<organism evidence="1 2">
    <name type="scientific">Dyadobacter endophyticus</name>
    <dbReference type="NCBI Taxonomy" id="1749036"/>
    <lineage>
        <taxon>Bacteria</taxon>
        <taxon>Pseudomonadati</taxon>
        <taxon>Bacteroidota</taxon>
        <taxon>Cytophagia</taxon>
        <taxon>Cytophagales</taxon>
        <taxon>Spirosomataceae</taxon>
        <taxon>Dyadobacter</taxon>
    </lineage>
</organism>
<dbReference type="EMBL" id="BMIA01000009">
    <property type="protein sequence ID" value="GGH55862.1"/>
    <property type="molecule type" value="Genomic_DNA"/>
</dbReference>
<proteinExistence type="predicted"/>
<reference evidence="2" key="1">
    <citation type="journal article" date="2019" name="Int. J. Syst. Evol. Microbiol.">
        <title>The Global Catalogue of Microorganisms (GCM) 10K type strain sequencing project: providing services to taxonomists for standard genome sequencing and annotation.</title>
        <authorList>
            <consortium name="The Broad Institute Genomics Platform"/>
            <consortium name="The Broad Institute Genome Sequencing Center for Infectious Disease"/>
            <person name="Wu L."/>
            <person name="Ma J."/>
        </authorList>
    </citation>
    <scope>NUCLEOTIDE SEQUENCE [LARGE SCALE GENOMIC DNA]</scope>
    <source>
        <strain evidence="2">CGMCC 1.15288</strain>
    </source>
</reference>
<sequence length="69" mass="8295">MDTNWHSRYNEMKRRHGLTNDDVAKITKLTESNVRSQITRPDNGVNGQRRFPPWLKLAIVLDERWYKKI</sequence>
<name>A0ABQ1ZEA9_9BACT</name>
<evidence type="ECO:0000313" key="2">
    <source>
        <dbReference type="Proteomes" id="UP000600214"/>
    </source>
</evidence>
<dbReference type="Proteomes" id="UP000600214">
    <property type="component" value="Unassembled WGS sequence"/>
</dbReference>
<protein>
    <submittedName>
        <fullName evidence="1">Uncharacterized protein</fullName>
    </submittedName>
</protein>
<gene>
    <name evidence="1" type="ORF">GCM10007423_63860</name>
</gene>
<keyword evidence="2" id="KW-1185">Reference proteome</keyword>
<evidence type="ECO:0000313" key="1">
    <source>
        <dbReference type="EMBL" id="GGH55862.1"/>
    </source>
</evidence>